<evidence type="ECO:0000313" key="9">
    <source>
        <dbReference type="EMBL" id="GAC75468.1"/>
    </source>
</evidence>
<dbReference type="InterPro" id="IPR051575">
    <property type="entry name" value="Myb-like_DNA-bd"/>
</dbReference>
<evidence type="ECO:0000256" key="2">
    <source>
        <dbReference type="ARBA" id="ARBA00023125"/>
    </source>
</evidence>
<keyword evidence="3" id="KW-0804">Transcription</keyword>
<feature type="region of interest" description="Disordered" evidence="5">
    <location>
        <begin position="706"/>
        <end position="725"/>
    </location>
</feature>
<evidence type="ECO:0000256" key="1">
    <source>
        <dbReference type="ARBA" id="ARBA00023015"/>
    </source>
</evidence>
<keyword evidence="2" id="KW-0238">DNA-binding</keyword>
<keyword evidence="4" id="KW-0539">Nucleus</keyword>
<dbReference type="InterPro" id="IPR001138">
    <property type="entry name" value="Zn2Cys6_DnaBD"/>
</dbReference>
<reference evidence="10" key="1">
    <citation type="journal article" date="2013" name="Genome Announc.">
        <title>Genome sequence of the basidiomycetous yeast Pseudozyma antarctica T-34, a producer of the glycolipid biosurfactants mannosylerythritol lipids.</title>
        <authorList>
            <person name="Morita T."/>
            <person name="Koike H."/>
            <person name="Koyama Y."/>
            <person name="Hagiwara H."/>
            <person name="Ito E."/>
            <person name="Fukuoka T."/>
            <person name="Imura T."/>
            <person name="Machida M."/>
            <person name="Kitamoto D."/>
        </authorList>
    </citation>
    <scope>NUCLEOTIDE SEQUENCE [LARGE SCALE GENOMIC DNA]</scope>
    <source>
        <strain evidence="10">T-34</strain>
    </source>
</reference>
<sequence>MVRSTGILESIPTATSDTAPKKRNWTQSEDALLTKLMQNRRGSTDKSGSKSGQTDWVSIAQHFGDRNSKDCRKRWNSSLCPLISRGSWTPAEDKLLQQGMQSHMGQWAKIAKHVGSRTGDQCSSRWRVLSSGADWNEERDRILLDFVIKHGKRWAQVRRLWLPMFTNAECRNRYHRIIRQLSADKRHKTEIETLERVCNGKALGASLSLRDKALPSNASSCAPALASRTTGTKSTNTSSSSNSNRSRGGSCDDDEPALAAAEPGRALVRARRSTNAAMESLVQQIMTDGTARDKLMQLALTIVSCMNSDDDEPSPSHAEVHDDAPQPSRVEAQESEQATLADVEDSTMHDVGDAAVQGVSNAGVLDAVLGSGMSEVDEQAWADVVLGLSDYQAMSTAANELTSVPPEPAVQPTRVVEGVPLLNEASCSRCGFKSCVCSWADLCLLDKCMSTDVHRLGSLDAMCGLSDTNSVSGITSPTTSTLLDPASPSTMRSSSDASSLDSSCSTASTTTSLAAASTTPSSASKPSLHPPHVPARELKSCTECGRRKIRCDKQRPCSACINRDEPHLCHSGTYQRLRTDRKSYATVEQFNELQHKLECLESHLVQRLPPGLPSASSSSLLSSSTTPKSVAPFSDLSLLSDLCAAAETPPAQPSPRLVADEAQPPHHRIAFTNTAGSKLESESGALEKLSSDIRLAALDHSPWVDSASSTDADGDADASGSGSGSATSSLHAAFLTRLLVLFPRRHIADALIDAFFALPNHLLFHSIDRAGLHTNVDGLYLDLLHARRPSVSPAFLALLIAVFAAGLYAADPDVPQQRTALLACGWVPHAHHPAASAASLNLNHSFLNVRVAGLTGFANSDGPGGQVKLTIPFTVKAWHESCLKALHLADFLANPSFTALAALQVMGSVCLEPRQAARRDSLAASALALARRLKFHRTFDSGHANAEHVRSQIRLTSVMALHECQAALAHPDRDGFISWPYPIPLRAAADGASESYDELVVRFVTLAQQVCLTVFEHSKHSATDTIPAGIAARLCGDIERYAQSLPPEHSDPRAESQAALHPAAHRSSSTGGQAASSRGEGAGRAQDLDRLARGAHVVQQPRRARVERAELVAQHLCRRS</sequence>
<feature type="region of interest" description="Disordered" evidence="5">
    <location>
        <begin position="515"/>
        <end position="534"/>
    </location>
</feature>
<feature type="domain" description="Myb-like" evidence="7">
    <location>
        <begin position="135"/>
        <end position="178"/>
    </location>
</feature>
<dbReference type="CDD" id="cd00067">
    <property type="entry name" value="GAL4"/>
    <property type="match status" value="1"/>
</dbReference>
<dbReference type="GO" id="GO:0042796">
    <property type="term" value="P:snRNA transcription by RNA polymerase III"/>
    <property type="evidence" value="ECO:0007669"/>
    <property type="project" value="TreeGrafter"/>
</dbReference>
<dbReference type="PANTHER" id="PTHR46621:SF1">
    <property type="entry name" value="SNRNA-ACTIVATING PROTEIN COMPLEX SUBUNIT 4"/>
    <property type="match status" value="1"/>
</dbReference>
<evidence type="ECO:0000313" key="10">
    <source>
        <dbReference type="Proteomes" id="UP000011976"/>
    </source>
</evidence>
<dbReference type="STRING" id="1151754.M9MEN2"/>
<feature type="domain" description="Zn(2)-C6 fungal-type" evidence="6">
    <location>
        <begin position="540"/>
        <end position="569"/>
    </location>
</feature>
<dbReference type="SMART" id="SM00066">
    <property type="entry name" value="GAL4"/>
    <property type="match status" value="1"/>
</dbReference>
<dbReference type="AlphaFoldDB" id="M9MEN2"/>
<dbReference type="GO" id="GO:0001006">
    <property type="term" value="F:RNA polymerase III type 3 promoter sequence-specific DNA binding"/>
    <property type="evidence" value="ECO:0007669"/>
    <property type="project" value="TreeGrafter"/>
</dbReference>
<feature type="compositionally biased region" description="Low complexity" evidence="5">
    <location>
        <begin position="484"/>
        <end position="503"/>
    </location>
</feature>
<organism evidence="9 10">
    <name type="scientific">Pseudozyma antarctica (strain T-34)</name>
    <name type="common">Yeast</name>
    <name type="synonym">Candida antarctica</name>
    <dbReference type="NCBI Taxonomy" id="1151754"/>
    <lineage>
        <taxon>Eukaryota</taxon>
        <taxon>Fungi</taxon>
        <taxon>Dikarya</taxon>
        <taxon>Basidiomycota</taxon>
        <taxon>Ustilaginomycotina</taxon>
        <taxon>Ustilaginomycetes</taxon>
        <taxon>Ustilaginales</taxon>
        <taxon>Ustilaginaceae</taxon>
        <taxon>Moesziomyces</taxon>
    </lineage>
</organism>
<dbReference type="CDD" id="cd00167">
    <property type="entry name" value="SANT"/>
    <property type="match status" value="3"/>
</dbReference>
<feature type="region of interest" description="Disordered" evidence="5">
    <location>
        <begin position="1"/>
        <end position="23"/>
    </location>
</feature>
<feature type="compositionally biased region" description="Low complexity" evidence="5">
    <location>
        <begin position="1071"/>
        <end position="1085"/>
    </location>
</feature>
<keyword evidence="1" id="KW-0805">Transcription regulation</keyword>
<proteinExistence type="predicted"/>
<dbReference type="InterPro" id="IPR001005">
    <property type="entry name" value="SANT/Myb"/>
</dbReference>
<feature type="compositionally biased region" description="Low complexity" evidence="5">
    <location>
        <begin position="515"/>
        <end position="527"/>
    </location>
</feature>
<name>M9MEN2_PSEA3</name>
<accession>M9MEN2</accession>
<dbReference type="GO" id="GO:0000978">
    <property type="term" value="F:RNA polymerase II cis-regulatory region sequence-specific DNA binding"/>
    <property type="evidence" value="ECO:0007669"/>
    <property type="project" value="TreeGrafter"/>
</dbReference>
<dbReference type="Gene3D" id="4.10.240.10">
    <property type="entry name" value="Zn(2)-C6 fungal-type DNA-binding domain"/>
    <property type="match status" value="1"/>
</dbReference>
<gene>
    <name evidence="9" type="ORF">PANT_15d00088</name>
</gene>
<dbReference type="SUPFAM" id="SSF57701">
    <property type="entry name" value="Zn2/Cys6 DNA-binding domain"/>
    <property type="match status" value="1"/>
</dbReference>
<dbReference type="PROSITE" id="PS51294">
    <property type="entry name" value="HTH_MYB"/>
    <property type="match status" value="1"/>
</dbReference>
<dbReference type="PANTHER" id="PTHR46621">
    <property type="entry name" value="SNRNA-ACTIVATING PROTEIN COMPLEX SUBUNIT 4"/>
    <property type="match status" value="1"/>
</dbReference>
<dbReference type="PROSITE" id="PS50090">
    <property type="entry name" value="MYB_LIKE"/>
    <property type="match status" value="3"/>
</dbReference>
<dbReference type="Gene3D" id="1.10.10.60">
    <property type="entry name" value="Homeodomain-like"/>
    <property type="match status" value="3"/>
</dbReference>
<dbReference type="InterPro" id="IPR036864">
    <property type="entry name" value="Zn2-C6_fun-type_DNA-bd_sf"/>
</dbReference>
<evidence type="ECO:0000259" key="7">
    <source>
        <dbReference type="PROSITE" id="PS50090"/>
    </source>
</evidence>
<protein>
    <submittedName>
        <fullName evidence="9">Bifunctional leukotriene A4 hydrolase</fullName>
    </submittedName>
</protein>
<evidence type="ECO:0000256" key="3">
    <source>
        <dbReference type="ARBA" id="ARBA00023163"/>
    </source>
</evidence>
<dbReference type="GO" id="GO:0000981">
    <property type="term" value="F:DNA-binding transcription factor activity, RNA polymerase II-specific"/>
    <property type="evidence" value="ECO:0007669"/>
    <property type="project" value="InterPro"/>
</dbReference>
<feature type="domain" description="Myb-like" evidence="7">
    <location>
        <begin position="17"/>
        <end position="79"/>
    </location>
</feature>
<dbReference type="GO" id="GO:0016787">
    <property type="term" value="F:hydrolase activity"/>
    <property type="evidence" value="ECO:0007669"/>
    <property type="project" value="UniProtKB-KW"/>
</dbReference>
<evidence type="ECO:0000259" key="6">
    <source>
        <dbReference type="PROSITE" id="PS50048"/>
    </source>
</evidence>
<evidence type="ECO:0000256" key="4">
    <source>
        <dbReference type="ARBA" id="ARBA00023242"/>
    </source>
</evidence>
<dbReference type="SUPFAM" id="SSF46689">
    <property type="entry name" value="Homeodomain-like"/>
    <property type="match status" value="2"/>
</dbReference>
<feature type="region of interest" description="Disordered" evidence="5">
    <location>
        <begin position="216"/>
        <end position="257"/>
    </location>
</feature>
<feature type="domain" description="HTH myb-type" evidence="8">
    <location>
        <begin position="83"/>
        <end position="134"/>
    </location>
</feature>
<dbReference type="GO" id="GO:0019185">
    <property type="term" value="C:snRNA-activating protein complex"/>
    <property type="evidence" value="ECO:0007669"/>
    <property type="project" value="TreeGrafter"/>
</dbReference>
<dbReference type="SMART" id="SM00717">
    <property type="entry name" value="SANT"/>
    <property type="match status" value="3"/>
</dbReference>
<feature type="region of interest" description="Disordered" evidence="5">
    <location>
        <begin position="306"/>
        <end position="335"/>
    </location>
</feature>
<dbReference type="InterPro" id="IPR017930">
    <property type="entry name" value="Myb_dom"/>
</dbReference>
<evidence type="ECO:0000259" key="8">
    <source>
        <dbReference type="PROSITE" id="PS51294"/>
    </source>
</evidence>
<dbReference type="Proteomes" id="UP000011976">
    <property type="component" value="Unassembled WGS sequence"/>
</dbReference>
<dbReference type="EMBL" id="DF196781">
    <property type="protein sequence ID" value="GAC75468.1"/>
    <property type="molecule type" value="Genomic_DNA"/>
</dbReference>
<dbReference type="InterPro" id="IPR009057">
    <property type="entry name" value="Homeodomain-like_sf"/>
</dbReference>
<dbReference type="GO" id="GO:0042795">
    <property type="term" value="P:snRNA transcription by RNA polymerase II"/>
    <property type="evidence" value="ECO:0007669"/>
    <property type="project" value="TreeGrafter"/>
</dbReference>
<dbReference type="Pfam" id="PF13921">
    <property type="entry name" value="Myb_DNA-bind_6"/>
    <property type="match status" value="1"/>
</dbReference>
<feature type="region of interest" description="Disordered" evidence="5">
    <location>
        <begin position="1043"/>
        <end position="1087"/>
    </location>
</feature>
<feature type="domain" description="Myb-like" evidence="7">
    <location>
        <begin position="80"/>
        <end position="130"/>
    </location>
</feature>
<dbReference type="GO" id="GO:0008270">
    <property type="term" value="F:zinc ion binding"/>
    <property type="evidence" value="ECO:0007669"/>
    <property type="project" value="InterPro"/>
</dbReference>
<feature type="region of interest" description="Disordered" evidence="5">
    <location>
        <begin position="474"/>
        <end position="503"/>
    </location>
</feature>
<evidence type="ECO:0000256" key="5">
    <source>
        <dbReference type="SAM" id="MobiDB-lite"/>
    </source>
</evidence>
<feature type="compositionally biased region" description="Low complexity" evidence="5">
    <location>
        <begin position="227"/>
        <end position="249"/>
    </location>
</feature>
<dbReference type="PROSITE" id="PS50048">
    <property type="entry name" value="ZN2_CY6_FUNGAL_2"/>
    <property type="match status" value="1"/>
</dbReference>
<keyword evidence="9" id="KW-0378">Hydrolase</keyword>